<evidence type="ECO:0000313" key="2">
    <source>
        <dbReference type="EMBL" id="CAH1955806.1"/>
    </source>
</evidence>
<feature type="region of interest" description="Disordered" evidence="1">
    <location>
        <begin position="57"/>
        <end position="95"/>
    </location>
</feature>
<keyword evidence="3" id="KW-1185">Reference proteome</keyword>
<accession>A0A9P0JLX1</accession>
<reference evidence="2" key="1">
    <citation type="submission" date="2022-03" db="EMBL/GenBank/DDBJ databases">
        <authorList>
            <person name="Sayadi A."/>
        </authorList>
    </citation>
    <scope>NUCLEOTIDE SEQUENCE</scope>
</reference>
<feature type="compositionally biased region" description="Basic and acidic residues" evidence="1">
    <location>
        <begin position="78"/>
        <end position="95"/>
    </location>
</feature>
<comment type="caution">
    <text evidence="2">The sequence shown here is derived from an EMBL/GenBank/DDBJ whole genome shotgun (WGS) entry which is preliminary data.</text>
</comment>
<organism evidence="2 3">
    <name type="scientific">Acanthoscelides obtectus</name>
    <name type="common">Bean weevil</name>
    <name type="synonym">Bruchus obtectus</name>
    <dbReference type="NCBI Taxonomy" id="200917"/>
    <lineage>
        <taxon>Eukaryota</taxon>
        <taxon>Metazoa</taxon>
        <taxon>Ecdysozoa</taxon>
        <taxon>Arthropoda</taxon>
        <taxon>Hexapoda</taxon>
        <taxon>Insecta</taxon>
        <taxon>Pterygota</taxon>
        <taxon>Neoptera</taxon>
        <taxon>Endopterygota</taxon>
        <taxon>Coleoptera</taxon>
        <taxon>Polyphaga</taxon>
        <taxon>Cucujiformia</taxon>
        <taxon>Chrysomeloidea</taxon>
        <taxon>Chrysomelidae</taxon>
        <taxon>Bruchinae</taxon>
        <taxon>Bruchini</taxon>
        <taxon>Acanthoscelides</taxon>
    </lineage>
</organism>
<dbReference type="AlphaFoldDB" id="A0A9P0JLX1"/>
<sequence length="95" mass="10880">MVLGAPSARARLLVHPTAAVAQTVRRGAAGNPQFARRQLLWEHCVVQVVFVTERGCADSPQDSHRFSNRQTERTAFIRAEEDGTKRRQKREERRR</sequence>
<evidence type="ECO:0000256" key="1">
    <source>
        <dbReference type="SAM" id="MobiDB-lite"/>
    </source>
</evidence>
<dbReference type="EMBL" id="CAKOFQ010006662">
    <property type="protein sequence ID" value="CAH1955806.1"/>
    <property type="molecule type" value="Genomic_DNA"/>
</dbReference>
<protein>
    <submittedName>
        <fullName evidence="2">Uncharacterized protein</fullName>
    </submittedName>
</protein>
<proteinExistence type="predicted"/>
<name>A0A9P0JLX1_ACAOB</name>
<evidence type="ECO:0000313" key="3">
    <source>
        <dbReference type="Proteomes" id="UP001152888"/>
    </source>
</evidence>
<dbReference type="Proteomes" id="UP001152888">
    <property type="component" value="Unassembled WGS sequence"/>
</dbReference>
<gene>
    <name evidence="2" type="ORF">ACAOBT_LOCUS1261</name>
</gene>